<feature type="compositionally biased region" description="Polar residues" evidence="8">
    <location>
        <begin position="488"/>
        <end position="510"/>
    </location>
</feature>
<dbReference type="Pfam" id="PF00989">
    <property type="entry name" value="PAS"/>
    <property type="match status" value="1"/>
</dbReference>
<feature type="domain" description="BHLH" evidence="10">
    <location>
        <begin position="55"/>
        <end position="108"/>
    </location>
</feature>
<dbReference type="Pfam" id="PF00010">
    <property type="entry name" value="HLH"/>
    <property type="match status" value="1"/>
</dbReference>
<protein>
    <recommendedName>
        <fullName evidence="7">Aryl hydrocarbon receptor nuclear translocator homolog</fullName>
    </recommendedName>
</protein>
<dbReference type="InterPro" id="IPR011598">
    <property type="entry name" value="bHLH_dom"/>
</dbReference>
<organism evidence="11 12">
    <name type="scientific">Panagrolaimus superbus</name>
    <dbReference type="NCBI Taxonomy" id="310955"/>
    <lineage>
        <taxon>Eukaryota</taxon>
        <taxon>Metazoa</taxon>
        <taxon>Ecdysozoa</taxon>
        <taxon>Nematoda</taxon>
        <taxon>Chromadorea</taxon>
        <taxon>Rhabditida</taxon>
        <taxon>Tylenchina</taxon>
        <taxon>Panagrolaimomorpha</taxon>
        <taxon>Panagrolaimoidea</taxon>
        <taxon>Panagrolaimidae</taxon>
        <taxon>Panagrolaimus</taxon>
    </lineage>
</organism>
<feature type="domain" description="PAS" evidence="9">
    <location>
        <begin position="131"/>
        <end position="195"/>
    </location>
</feature>
<keyword evidence="5" id="KW-0804">Transcription</keyword>
<dbReference type="AlphaFoldDB" id="A0A914YTV6"/>
<dbReference type="PRINTS" id="PR00785">
    <property type="entry name" value="NCTRNSLOCATR"/>
</dbReference>
<dbReference type="GO" id="GO:0003677">
    <property type="term" value="F:DNA binding"/>
    <property type="evidence" value="ECO:0007669"/>
    <property type="project" value="UniProtKB-KW"/>
</dbReference>
<evidence type="ECO:0000256" key="3">
    <source>
        <dbReference type="ARBA" id="ARBA00023015"/>
    </source>
</evidence>
<feature type="domain" description="PAS" evidence="9">
    <location>
        <begin position="315"/>
        <end position="368"/>
    </location>
</feature>
<evidence type="ECO:0000259" key="9">
    <source>
        <dbReference type="PROSITE" id="PS50112"/>
    </source>
</evidence>
<keyword evidence="4" id="KW-0238">DNA-binding</keyword>
<evidence type="ECO:0000256" key="5">
    <source>
        <dbReference type="ARBA" id="ARBA00023163"/>
    </source>
</evidence>
<dbReference type="Pfam" id="PF14598">
    <property type="entry name" value="PAS_11"/>
    <property type="match status" value="1"/>
</dbReference>
<dbReference type="InterPro" id="IPR000014">
    <property type="entry name" value="PAS"/>
</dbReference>
<dbReference type="SUPFAM" id="SSF47459">
    <property type="entry name" value="HLH, helix-loop-helix DNA-binding domain"/>
    <property type="match status" value="1"/>
</dbReference>
<proteinExistence type="predicted"/>
<evidence type="ECO:0000256" key="1">
    <source>
        <dbReference type="ARBA" id="ARBA00004123"/>
    </source>
</evidence>
<dbReference type="InterPro" id="IPR013767">
    <property type="entry name" value="PAS_fold"/>
</dbReference>
<dbReference type="GO" id="GO:0045944">
    <property type="term" value="P:positive regulation of transcription by RNA polymerase II"/>
    <property type="evidence" value="ECO:0007669"/>
    <property type="project" value="UniProtKB-ARBA"/>
</dbReference>
<dbReference type="PANTHER" id="PTHR23042">
    <property type="entry name" value="CIRCADIAN PROTEIN CLOCK/ARNT/BMAL/PAS"/>
    <property type="match status" value="1"/>
</dbReference>
<evidence type="ECO:0000256" key="6">
    <source>
        <dbReference type="ARBA" id="ARBA00023242"/>
    </source>
</evidence>
<comment type="subcellular location">
    <subcellularLocation>
        <location evidence="1">Nucleus</location>
    </subcellularLocation>
</comment>
<dbReference type="SMART" id="SM00353">
    <property type="entry name" value="HLH"/>
    <property type="match status" value="1"/>
</dbReference>
<dbReference type="PROSITE" id="PS50112">
    <property type="entry name" value="PAS"/>
    <property type="match status" value="2"/>
</dbReference>
<accession>A0A914YTV6</accession>
<evidence type="ECO:0000256" key="2">
    <source>
        <dbReference type="ARBA" id="ARBA00022737"/>
    </source>
</evidence>
<dbReference type="Gene3D" id="3.30.450.20">
    <property type="entry name" value="PAS domain"/>
    <property type="match status" value="2"/>
</dbReference>
<evidence type="ECO:0000259" key="10">
    <source>
        <dbReference type="PROSITE" id="PS50888"/>
    </source>
</evidence>
<feature type="region of interest" description="Disordered" evidence="8">
    <location>
        <begin position="33"/>
        <end position="67"/>
    </location>
</feature>
<dbReference type="GO" id="GO:0005634">
    <property type="term" value="C:nucleus"/>
    <property type="evidence" value="ECO:0007669"/>
    <property type="project" value="UniProtKB-SubCell"/>
</dbReference>
<keyword evidence="2" id="KW-0677">Repeat</keyword>
<dbReference type="Gene3D" id="4.10.280.10">
    <property type="entry name" value="Helix-loop-helix DNA-binding domain"/>
    <property type="match status" value="1"/>
</dbReference>
<keyword evidence="11" id="KW-1185">Reference proteome</keyword>
<dbReference type="CDD" id="cd00130">
    <property type="entry name" value="PAS"/>
    <property type="match status" value="2"/>
</dbReference>
<dbReference type="Proteomes" id="UP000887577">
    <property type="component" value="Unplaced"/>
</dbReference>
<dbReference type="SMART" id="SM00091">
    <property type="entry name" value="PAS"/>
    <property type="match status" value="2"/>
</dbReference>
<evidence type="ECO:0000256" key="7">
    <source>
        <dbReference type="ARBA" id="ARBA00073216"/>
    </source>
</evidence>
<dbReference type="GO" id="GO:0046983">
    <property type="term" value="F:protein dimerization activity"/>
    <property type="evidence" value="ECO:0007669"/>
    <property type="project" value="InterPro"/>
</dbReference>
<dbReference type="InterPro" id="IPR036638">
    <property type="entry name" value="HLH_DNA-bd_sf"/>
</dbReference>
<dbReference type="GO" id="GO:0005667">
    <property type="term" value="C:transcription regulator complex"/>
    <property type="evidence" value="ECO:0007669"/>
    <property type="project" value="InterPro"/>
</dbReference>
<dbReference type="GO" id="GO:0005737">
    <property type="term" value="C:cytoplasm"/>
    <property type="evidence" value="ECO:0007669"/>
    <property type="project" value="InterPro"/>
</dbReference>
<dbReference type="WBParaSite" id="PSU_v2.g3424.t1">
    <property type="protein sequence ID" value="PSU_v2.g3424.t1"/>
    <property type="gene ID" value="PSU_v2.g3424"/>
</dbReference>
<dbReference type="PROSITE" id="PS50888">
    <property type="entry name" value="BHLH"/>
    <property type="match status" value="1"/>
</dbReference>
<evidence type="ECO:0000256" key="8">
    <source>
        <dbReference type="SAM" id="MobiDB-lite"/>
    </source>
</evidence>
<reference evidence="12" key="1">
    <citation type="submission" date="2022-11" db="UniProtKB">
        <authorList>
            <consortium name="WormBaseParasite"/>
        </authorList>
    </citation>
    <scope>IDENTIFICATION</scope>
</reference>
<dbReference type="FunFam" id="4.10.280.10:FF:000011">
    <property type="entry name" value="Aryl hydrocarbon receptor nuclear translocator 2"/>
    <property type="match status" value="1"/>
</dbReference>
<sequence length="510" mass="57556">MDMNIPPQMDQSNLMGSYDYGDYGMIPADMYQQSFSANPSDPSGAGSSDTTKDRYARENHSEIERRRRNKMTHYINELAEMVPQCAALGRKPDKLTILRMAVTHMKSIRDASSQGQHPNDPFSSKPTFLTDQELKHLILEAANGFLFVVSCESGRVLYVADSIMPVLNLRQEDWLHRSIYDLIHPDDMDKVRDQLCGSEASLNRIADIKNGTVKKEATSSAVRVHMSCRRGFICRMRLGMLEPMHRLRNRRPLFTHNGQNYVVVHCTGYIKSSPPQGIDAPQTSCLIAIGRLQIASMPMGNDPLSPTLQQFSMKINDTGKITFIDQRATQIIGIGLDQSVNGRNVWEIFEQTNENLIQNAFQQMINGQEAMQEPCQLRAMNPERFISCILEAHKFLNPYNNQFEYVVAKVTVVDEMQTQTQPIPQLQQQPQPIPLPQQNDFMASNPTWQNETVQPQQGGMQPIDYGATHTLQDDPWLTGPAIIPATQPPQGSLGYSNPTIDDNWSSAWRS</sequence>
<feature type="compositionally biased region" description="Basic and acidic residues" evidence="8">
    <location>
        <begin position="50"/>
        <end position="65"/>
    </location>
</feature>
<dbReference type="SUPFAM" id="SSF55785">
    <property type="entry name" value="PYP-like sensor domain (PAS domain)"/>
    <property type="match status" value="2"/>
</dbReference>
<keyword evidence="3" id="KW-0805">Transcription regulation</keyword>
<evidence type="ECO:0000313" key="11">
    <source>
        <dbReference type="Proteomes" id="UP000887577"/>
    </source>
</evidence>
<feature type="compositionally biased region" description="Polar residues" evidence="8">
    <location>
        <begin position="33"/>
        <end position="49"/>
    </location>
</feature>
<dbReference type="InterPro" id="IPR001067">
    <property type="entry name" value="Nuc_translocat"/>
</dbReference>
<name>A0A914YTV6_9BILA</name>
<evidence type="ECO:0000256" key="4">
    <source>
        <dbReference type="ARBA" id="ARBA00023125"/>
    </source>
</evidence>
<dbReference type="GO" id="GO:0003700">
    <property type="term" value="F:DNA-binding transcription factor activity"/>
    <property type="evidence" value="ECO:0007669"/>
    <property type="project" value="InterPro"/>
</dbReference>
<feature type="region of interest" description="Disordered" evidence="8">
    <location>
        <begin position="475"/>
        <end position="510"/>
    </location>
</feature>
<dbReference type="InterPro" id="IPR050933">
    <property type="entry name" value="Circadian_TF"/>
</dbReference>
<dbReference type="InterPro" id="IPR035965">
    <property type="entry name" value="PAS-like_dom_sf"/>
</dbReference>
<keyword evidence="6" id="KW-0539">Nucleus</keyword>
<evidence type="ECO:0000313" key="12">
    <source>
        <dbReference type="WBParaSite" id="PSU_v2.g3424.t1"/>
    </source>
</evidence>